<gene>
    <name evidence="2" type="ORF">MSAN_01545000</name>
</gene>
<feature type="transmembrane region" description="Helical" evidence="1">
    <location>
        <begin position="12"/>
        <end position="36"/>
    </location>
</feature>
<protein>
    <submittedName>
        <fullName evidence="2">Uncharacterized protein</fullName>
    </submittedName>
</protein>
<dbReference type="EMBL" id="JACAZH010000012">
    <property type="protein sequence ID" value="KAF7353551.1"/>
    <property type="molecule type" value="Genomic_DNA"/>
</dbReference>
<dbReference type="OrthoDB" id="5389493at2759"/>
<feature type="transmembrane region" description="Helical" evidence="1">
    <location>
        <begin position="204"/>
        <end position="224"/>
    </location>
</feature>
<accession>A0A8H6Y7D6</accession>
<keyword evidence="3" id="KW-1185">Reference proteome</keyword>
<feature type="transmembrane region" description="Helical" evidence="1">
    <location>
        <begin position="79"/>
        <end position="102"/>
    </location>
</feature>
<reference evidence="2" key="1">
    <citation type="submission" date="2020-05" db="EMBL/GenBank/DDBJ databases">
        <title>Mycena genomes resolve the evolution of fungal bioluminescence.</title>
        <authorList>
            <person name="Tsai I.J."/>
        </authorList>
    </citation>
    <scope>NUCLEOTIDE SEQUENCE</scope>
    <source>
        <strain evidence="2">160909Yilan</strain>
    </source>
</reference>
<feature type="transmembrane region" description="Helical" evidence="1">
    <location>
        <begin position="164"/>
        <end position="183"/>
    </location>
</feature>
<feature type="transmembrane region" description="Helical" evidence="1">
    <location>
        <begin position="127"/>
        <end position="144"/>
    </location>
</feature>
<name>A0A8H6Y7D6_9AGAR</name>
<dbReference type="PANTHER" id="PTHR42109:SF2">
    <property type="entry name" value="INTEGRAL MEMBRANE PROTEIN"/>
    <property type="match status" value="1"/>
</dbReference>
<proteinExistence type="predicted"/>
<keyword evidence="1" id="KW-0812">Transmembrane</keyword>
<dbReference type="AlphaFoldDB" id="A0A8H6Y7D6"/>
<feature type="transmembrane region" description="Helical" evidence="1">
    <location>
        <begin position="45"/>
        <end position="67"/>
    </location>
</feature>
<dbReference type="PANTHER" id="PTHR42109">
    <property type="entry name" value="UNPLACED GENOMIC SCAFFOLD UM_SCAF_CONTIG_1.265, WHOLE GENOME SHOTGUN SEQUENCE"/>
    <property type="match status" value="1"/>
</dbReference>
<evidence type="ECO:0000313" key="3">
    <source>
        <dbReference type="Proteomes" id="UP000623467"/>
    </source>
</evidence>
<organism evidence="2 3">
    <name type="scientific">Mycena sanguinolenta</name>
    <dbReference type="NCBI Taxonomy" id="230812"/>
    <lineage>
        <taxon>Eukaryota</taxon>
        <taxon>Fungi</taxon>
        <taxon>Dikarya</taxon>
        <taxon>Basidiomycota</taxon>
        <taxon>Agaricomycotina</taxon>
        <taxon>Agaricomycetes</taxon>
        <taxon>Agaricomycetidae</taxon>
        <taxon>Agaricales</taxon>
        <taxon>Marasmiineae</taxon>
        <taxon>Mycenaceae</taxon>
        <taxon>Mycena</taxon>
    </lineage>
</organism>
<feature type="transmembrane region" description="Helical" evidence="1">
    <location>
        <begin position="278"/>
        <end position="298"/>
    </location>
</feature>
<evidence type="ECO:0000313" key="2">
    <source>
        <dbReference type="EMBL" id="KAF7353551.1"/>
    </source>
</evidence>
<comment type="caution">
    <text evidence="2">The sequence shown here is derived from an EMBL/GenBank/DDBJ whole genome shotgun (WGS) entry which is preliminary data.</text>
</comment>
<keyword evidence="1" id="KW-1133">Transmembrane helix</keyword>
<sequence>MSSSPSIDYAAAFGMHSVAAAAIFAVLFFPLGCWFVRQSIKNTTYVYIILTVFCAMRVTAYLIRAIMANSISEGSILNLFIADQILFGVGFFALLYSAYTLVIDRDVISGGKPGTLFSLNLLRNPHLFRMALTACVVLGIIGTVNSTSSNPSDVSTGLTLRKASTVAFFVLTVVQVAQTIWFFPDHRSKSNLSRRSWGDRHGRYLLLIISILMLVREGFLTATINNSTKQNDERLWYPLVALPEFGSGNLLRCVGSRTDKEGAKGGSGRVLSLYHARYIYASSGLVAVLYQINIDIYSTRLILMIFPK</sequence>
<dbReference type="Proteomes" id="UP000623467">
    <property type="component" value="Unassembled WGS sequence"/>
</dbReference>
<evidence type="ECO:0000256" key="1">
    <source>
        <dbReference type="SAM" id="Phobius"/>
    </source>
</evidence>
<keyword evidence="1" id="KW-0472">Membrane</keyword>